<evidence type="ECO:0000313" key="2">
    <source>
        <dbReference type="Proteomes" id="UP000007502"/>
    </source>
</evidence>
<reference evidence="1 2" key="1">
    <citation type="journal article" date="2011" name="MBio">
        <title>Evidence of a dominant lineage of Vibrio cholerae-specific lytic bacteriophages shed by cholera patients over a 10-year period in Dhaka, Bangladesh.</title>
        <authorList>
            <person name="Seed K.D."/>
            <person name="Bodi K.L."/>
            <person name="Kropinski A.M."/>
            <person name="Ackermann H.W."/>
            <person name="Calderwood S.B."/>
            <person name="Qadri F."/>
            <person name="Camilli A."/>
        </authorList>
    </citation>
    <scope>NUCLEOTIDE SEQUENCE [LARGE SCALE GENOMIC DNA]</scope>
</reference>
<keyword evidence="2" id="KW-1185">Reference proteome</keyword>
<organism evidence="1 2">
    <name type="scientific">Vibrio phage ICP1</name>
    <dbReference type="NCBI Taxonomy" id="979525"/>
    <lineage>
        <taxon>Viruses</taxon>
        <taxon>Duplodnaviria</taxon>
        <taxon>Heunggongvirae</taxon>
        <taxon>Uroviricota</taxon>
        <taxon>Caudoviricetes</taxon>
        <taxon>Mohonavirus</taxon>
        <taxon>Mohonavirus ICP1</taxon>
    </lineage>
</organism>
<dbReference type="RefSeq" id="YP_004251161.1">
    <property type="nucleotide sequence ID" value="NC_015157.1"/>
</dbReference>
<evidence type="ECO:0000313" key="1">
    <source>
        <dbReference type="EMBL" id="ADX88036.1"/>
    </source>
</evidence>
<dbReference type="Proteomes" id="UP000007502">
    <property type="component" value="Segment"/>
</dbReference>
<dbReference type="GeneID" id="10228699"/>
<name>F1D1P2_9CAUD</name>
<protein>
    <submittedName>
        <fullName evidence="1">Uncharacterized protein ORF218</fullName>
    </submittedName>
</protein>
<proteinExistence type="predicted"/>
<dbReference type="EMBL" id="HQ641347">
    <property type="protein sequence ID" value="ADX88036.1"/>
    <property type="molecule type" value="Genomic_DNA"/>
</dbReference>
<sequence length="142" mass="16754">MDTCKGLTIVEHEDLLKAVNNWEKCKALYHKIDADALKYAQDEFGKLPKIKQFYLKYTKCDWILFIPCVTIYRHGEEYLLKYLREAEGGVYPKLDKLNSYFHNYISQGMVAKECKNHSMYNGVHYLNDQQVLFVNKFKGLEV</sequence>
<accession>F1D1P2</accession>
<dbReference type="OrthoDB" id="28130at10239"/>
<gene>
    <name evidence="1" type="primary">ORF218</name>
</gene>
<dbReference type="KEGG" id="vg:10228699"/>